<dbReference type="EMBL" id="QFPO01000005">
    <property type="protein sequence ID" value="PZQ16466.1"/>
    <property type="molecule type" value="Genomic_DNA"/>
</dbReference>
<dbReference type="Proteomes" id="UP000249046">
    <property type="component" value="Unassembled WGS sequence"/>
</dbReference>
<reference evidence="2 3" key="1">
    <citation type="submission" date="2017-08" db="EMBL/GenBank/DDBJ databases">
        <title>Infants hospitalized years apart are colonized by the same room-sourced microbial strains.</title>
        <authorList>
            <person name="Brooks B."/>
            <person name="Olm M.R."/>
            <person name="Firek B.A."/>
            <person name="Baker R."/>
            <person name="Thomas B.C."/>
            <person name="Morowitz M.J."/>
            <person name="Banfield J.F."/>
        </authorList>
    </citation>
    <scope>NUCLEOTIDE SEQUENCE [LARGE SCALE GENOMIC DNA]</scope>
    <source>
        <strain evidence="2">S2_005_003_R2_42</strain>
    </source>
</reference>
<evidence type="ECO:0000313" key="3">
    <source>
        <dbReference type="Proteomes" id="UP000249046"/>
    </source>
</evidence>
<dbReference type="InterPro" id="IPR045629">
    <property type="entry name" value="DUF6232"/>
</dbReference>
<dbReference type="AlphaFoldDB" id="A0A2W5KH83"/>
<protein>
    <submittedName>
        <fullName evidence="2">QacE</fullName>
    </submittedName>
</protein>
<dbReference type="Pfam" id="PF19744">
    <property type="entry name" value="DUF6232"/>
    <property type="match status" value="1"/>
</dbReference>
<keyword evidence="1" id="KW-0472">Membrane</keyword>
<sequence length="120" mass="13020">MEEKIFFDRGGVSVSNARFIVNGQTYAMNGVTSVKQGVNNPSRAWPLLLGLLAIVVLLNEGSVWGGLLLVVAILWWVAQKPEWIVVLNSSSGETKALSSADQSYIKGVIEALNQSIIYRG</sequence>
<keyword evidence="1" id="KW-1133">Transmembrane helix</keyword>
<name>A0A2W5KH83_9GAMM</name>
<accession>A0A2W5KH83</accession>
<feature type="transmembrane region" description="Helical" evidence="1">
    <location>
        <begin position="47"/>
        <end position="77"/>
    </location>
</feature>
<organism evidence="2 3">
    <name type="scientific">Rhodanobacter denitrificans</name>
    <dbReference type="NCBI Taxonomy" id="666685"/>
    <lineage>
        <taxon>Bacteria</taxon>
        <taxon>Pseudomonadati</taxon>
        <taxon>Pseudomonadota</taxon>
        <taxon>Gammaproteobacteria</taxon>
        <taxon>Lysobacterales</taxon>
        <taxon>Rhodanobacteraceae</taxon>
        <taxon>Rhodanobacter</taxon>
    </lineage>
</organism>
<proteinExistence type="predicted"/>
<gene>
    <name evidence="2" type="ORF">DI564_07500</name>
</gene>
<keyword evidence="1" id="KW-0812">Transmembrane</keyword>
<comment type="caution">
    <text evidence="2">The sequence shown here is derived from an EMBL/GenBank/DDBJ whole genome shotgun (WGS) entry which is preliminary data.</text>
</comment>
<evidence type="ECO:0000313" key="2">
    <source>
        <dbReference type="EMBL" id="PZQ16466.1"/>
    </source>
</evidence>
<evidence type="ECO:0000256" key="1">
    <source>
        <dbReference type="SAM" id="Phobius"/>
    </source>
</evidence>